<dbReference type="Proteomes" id="UP001153069">
    <property type="component" value="Unassembled WGS sequence"/>
</dbReference>
<feature type="compositionally biased region" description="Basic and acidic residues" evidence="1">
    <location>
        <begin position="34"/>
        <end position="46"/>
    </location>
</feature>
<comment type="caution">
    <text evidence="2">The sequence shown here is derived from an EMBL/GenBank/DDBJ whole genome shotgun (WGS) entry which is preliminary data.</text>
</comment>
<sequence length="115" mass="13003">MDIPAFIVIPTIVPNKYDEGNTSISSFSKPNTRWHSESPSNRDEIPRSPPRPASLPDYCLCHGLPYNPRRCTPKISSVAALRAPRYPVRRSDSHAPRYPMRQVTRRSLLSSSLSQ</sequence>
<organism evidence="2 3">
    <name type="scientific">Seminavis robusta</name>
    <dbReference type="NCBI Taxonomy" id="568900"/>
    <lineage>
        <taxon>Eukaryota</taxon>
        <taxon>Sar</taxon>
        <taxon>Stramenopiles</taxon>
        <taxon>Ochrophyta</taxon>
        <taxon>Bacillariophyta</taxon>
        <taxon>Bacillariophyceae</taxon>
        <taxon>Bacillariophycidae</taxon>
        <taxon>Naviculales</taxon>
        <taxon>Naviculaceae</taxon>
        <taxon>Seminavis</taxon>
    </lineage>
</organism>
<feature type="region of interest" description="Disordered" evidence="1">
    <location>
        <begin position="85"/>
        <end position="115"/>
    </location>
</feature>
<evidence type="ECO:0000313" key="3">
    <source>
        <dbReference type="Proteomes" id="UP001153069"/>
    </source>
</evidence>
<gene>
    <name evidence="2" type="ORF">SEMRO_451_G354171.1</name>
</gene>
<keyword evidence="3" id="KW-1185">Reference proteome</keyword>
<accession>A0A9N8E0Y5</accession>
<evidence type="ECO:0000256" key="1">
    <source>
        <dbReference type="SAM" id="MobiDB-lite"/>
    </source>
</evidence>
<proteinExistence type="predicted"/>
<reference evidence="2" key="1">
    <citation type="submission" date="2020-06" db="EMBL/GenBank/DDBJ databases">
        <authorList>
            <consortium name="Plant Systems Biology data submission"/>
        </authorList>
    </citation>
    <scope>NUCLEOTIDE SEQUENCE</scope>
    <source>
        <strain evidence="2">D6</strain>
    </source>
</reference>
<feature type="compositionally biased region" description="Polar residues" evidence="1">
    <location>
        <begin position="20"/>
        <end position="33"/>
    </location>
</feature>
<evidence type="ECO:0000313" key="2">
    <source>
        <dbReference type="EMBL" id="CAB9510749.1"/>
    </source>
</evidence>
<dbReference type="EMBL" id="CAICTM010000450">
    <property type="protein sequence ID" value="CAB9510749.1"/>
    <property type="molecule type" value="Genomic_DNA"/>
</dbReference>
<protein>
    <submittedName>
        <fullName evidence="2">Uncharacterized protein</fullName>
    </submittedName>
</protein>
<dbReference type="AlphaFoldDB" id="A0A9N8E0Y5"/>
<name>A0A9N8E0Y5_9STRA</name>
<feature type="region of interest" description="Disordered" evidence="1">
    <location>
        <begin position="15"/>
        <end position="50"/>
    </location>
</feature>